<feature type="region of interest" description="Disordered" evidence="2">
    <location>
        <begin position="217"/>
        <end position="248"/>
    </location>
</feature>
<feature type="region of interest" description="Disordered" evidence="2">
    <location>
        <begin position="293"/>
        <end position="325"/>
    </location>
</feature>
<evidence type="ECO:0000313" key="4">
    <source>
        <dbReference type="RefSeq" id="XP_030638912.1"/>
    </source>
</evidence>
<evidence type="ECO:0000256" key="1">
    <source>
        <dbReference type="ARBA" id="ARBA00022999"/>
    </source>
</evidence>
<name>A0A6J2W406_CHACN</name>
<dbReference type="GeneID" id="115819543"/>
<dbReference type="AlphaFoldDB" id="A0A6J2W406"/>
<evidence type="ECO:0000313" key="3">
    <source>
        <dbReference type="Proteomes" id="UP000504632"/>
    </source>
</evidence>
<reference evidence="4" key="1">
    <citation type="submission" date="2025-08" db="UniProtKB">
        <authorList>
            <consortium name="RefSeq"/>
        </authorList>
    </citation>
    <scope>IDENTIFICATION</scope>
</reference>
<accession>A0A6J2W406</accession>
<feature type="compositionally biased region" description="Basic and acidic residues" evidence="2">
    <location>
        <begin position="239"/>
        <end position="248"/>
    </location>
</feature>
<dbReference type="PANTHER" id="PTHR14388:SF5">
    <property type="entry name" value="SH2 DOMAIN-CONTAINING PROTEIN 4A"/>
    <property type="match status" value="1"/>
</dbReference>
<dbReference type="InParanoid" id="A0A6J2W406"/>
<feature type="compositionally biased region" description="Low complexity" evidence="2">
    <location>
        <begin position="217"/>
        <end position="233"/>
    </location>
</feature>
<dbReference type="FunCoup" id="A0A6J2W406">
    <property type="interactions" value="160"/>
</dbReference>
<feature type="compositionally biased region" description="Basic and acidic residues" evidence="2">
    <location>
        <begin position="39"/>
        <end position="51"/>
    </location>
</feature>
<dbReference type="RefSeq" id="XP_030638912.1">
    <property type="nucleotide sequence ID" value="XM_030783052.1"/>
</dbReference>
<feature type="region of interest" description="Disordered" evidence="2">
    <location>
        <begin position="39"/>
        <end position="69"/>
    </location>
</feature>
<feature type="region of interest" description="Disordered" evidence="2">
    <location>
        <begin position="159"/>
        <end position="200"/>
    </location>
</feature>
<evidence type="ECO:0000256" key="2">
    <source>
        <dbReference type="SAM" id="MobiDB-lite"/>
    </source>
</evidence>
<organism evidence="3 4">
    <name type="scientific">Chanos chanos</name>
    <name type="common">Milkfish</name>
    <name type="synonym">Mugil chanos</name>
    <dbReference type="NCBI Taxonomy" id="29144"/>
    <lineage>
        <taxon>Eukaryota</taxon>
        <taxon>Metazoa</taxon>
        <taxon>Chordata</taxon>
        <taxon>Craniata</taxon>
        <taxon>Vertebrata</taxon>
        <taxon>Euteleostomi</taxon>
        <taxon>Actinopterygii</taxon>
        <taxon>Neopterygii</taxon>
        <taxon>Teleostei</taxon>
        <taxon>Ostariophysi</taxon>
        <taxon>Gonorynchiformes</taxon>
        <taxon>Chanidae</taxon>
        <taxon>Chanos</taxon>
    </lineage>
</organism>
<feature type="compositionally biased region" description="Polar residues" evidence="2">
    <location>
        <begin position="293"/>
        <end position="303"/>
    </location>
</feature>
<dbReference type="GO" id="GO:0005737">
    <property type="term" value="C:cytoplasm"/>
    <property type="evidence" value="ECO:0007669"/>
    <property type="project" value="TreeGrafter"/>
</dbReference>
<feature type="compositionally biased region" description="Polar residues" evidence="2">
    <location>
        <begin position="171"/>
        <end position="184"/>
    </location>
</feature>
<dbReference type="Proteomes" id="UP000504632">
    <property type="component" value="Chromosome 8"/>
</dbReference>
<proteinExistence type="predicted"/>
<gene>
    <name evidence="4" type="primary">LOC115819543</name>
</gene>
<protein>
    <submittedName>
        <fullName evidence="4">SH2 domain-containing protein 4A</fullName>
    </submittedName>
</protein>
<sequence length="325" mass="36052">MLQQILKDMYIDPDVLEALNEDQKKILFLKMRQEQVRRWQEHEDKLERESSSPESTKPKPKKAHGKSVSWSLGRDGDVQVIVIGETDEFKTSKIIYSGLGERKAANLLNSSCNQTTILKSNIVNRKSADPVKNGRENIPLKTTPGIQLNLKENGEELKSLPPLQVSVPEQRPSSLESGKQSVSHQPKELKEGSFSGTAEDNTASICYRPHLRSITTAAPTLQQTQQKKTTSLPATSRPQPHELAKESLSSREFRVVPAFKRGLSEETTPTEGGDCVVGRGRVAQLTKTFSVANDTSCTQTQPRANKPPIPAKPSHLRFAQSPSLR</sequence>
<dbReference type="OrthoDB" id="10003345at2759"/>
<keyword evidence="3" id="KW-1185">Reference proteome</keyword>
<keyword evidence="1" id="KW-0727">SH2 domain</keyword>
<dbReference type="PANTHER" id="PTHR14388">
    <property type="entry name" value="T CELL-SPECIFIC ADAPTER PROTEIN TSAD"/>
    <property type="match status" value="1"/>
</dbReference>